<dbReference type="InterPro" id="IPR022398">
    <property type="entry name" value="Peptidase_S8_His-AS"/>
</dbReference>
<evidence type="ECO:0000313" key="9">
    <source>
        <dbReference type="EMBL" id="RNB79540.1"/>
    </source>
</evidence>
<dbReference type="PROSITE" id="PS51892">
    <property type="entry name" value="SUBTILASE"/>
    <property type="match status" value="1"/>
</dbReference>
<protein>
    <recommendedName>
        <fullName evidence="8">BIG2 domain-containing protein</fullName>
    </recommendedName>
</protein>
<dbReference type="GO" id="GO:0006508">
    <property type="term" value="P:proteolysis"/>
    <property type="evidence" value="ECO:0007669"/>
    <property type="project" value="UniProtKB-KW"/>
</dbReference>
<dbReference type="SUPFAM" id="SSF52743">
    <property type="entry name" value="Subtilisin-like"/>
    <property type="match status" value="1"/>
</dbReference>
<dbReference type="PRINTS" id="PR00723">
    <property type="entry name" value="SUBTILISIN"/>
</dbReference>
<dbReference type="InterPro" id="IPR051048">
    <property type="entry name" value="Peptidase_S8/S53_subtilisin"/>
</dbReference>
<evidence type="ECO:0000256" key="2">
    <source>
        <dbReference type="ARBA" id="ARBA00022670"/>
    </source>
</evidence>
<dbReference type="Pfam" id="PF00082">
    <property type="entry name" value="Peptidase_S8"/>
    <property type="match status" value="1"/>
</dbReference>
<feature type="active site" description="Charge relay system" evidence="5 6">
    <location>
        <position position="234"/>
    </location>
</feature>
<dbReference type="Gene3D" id="2.60.120.380">
    <property type="match status" value="1"/>
</dbReference>
<keyword evidence="3 6" id="KW-0378">Hydrolase</keyword>
<evidence type="ECO:0000256" key="6">
    <source>
        <dbReference type="PROSITE-ProRule" id="PRU01240"/>
    </source>
</evidence>
<feature type="signal peptide" evidence="7">
    <location>
        <begin position="1"/>
        <end position="27"/>
    </location>
</feature>
<reference evidence="9 10" key="1">
    <citation type="submission" date="2018-10" db="EMBL/GenBank/DDBJ databases">
        <title>Phylogenomics of Brevibacillus.</title>
        <authorList>
            <person name="Dunlap C."/>
        </authorList>
    </citation>
    <scope>NUCLEOTIDE SEQUENCE [LARGE SCALE GENOMIC DNA]</scope>
    <source>
        <strain evidence="9 10">JCM 15716</strain>
    </source>
</reference>
<dbReference type="PROSITE" id="PS00137">
    <property type="entry name" value="SUBTILASE_HIS"/>
    <property type="match status" value="1"/>
</dbReference>
<feature type="domain" description="BIG2" evidence="8">
    <location>
        <begin position="862"/>
        <end position="944"/>
    </location>
</feature>
<comment type="similarity">
    <text evidence="1 6">Belongs to the peptidase S8 family.</text>
</comment>
<proteinExistence type="inferred from homology"/>
<dbReference type="InterPro" id="IPR036852">
    <property type="entry name" value="Peptidase_S8/S53_dom_sf"/>
</dbReference>
<dbReference type="RefSeq" id="WP_122921391.1">
    <property type="nucleotide sequence ID" value="NZ_RHHQ01000028.1"/>
</dbReference>
<evidence type="ECO:0000256" key="3">
    <source>
        <dbReference type="ARBA" id="ARBA00022801"/>
    </source>
</evidence>
<feature type="chain" id="PRO_5018158961" description="BIG2 domain-containing protein" evidence="7">
    <location>
        <begin position="28"/>
        <end position="1031"/>
    </location>
</feature>
<feature type="active site" description="Charge relay system" evidence="5 6">
    <location>
        <position position="271"/>
    </location>
</feature>
<keyword evidence="10" id="KW-1185">Reference proteome</keyword>
<sequence>MFKRTPKRMAAGALIVCMLLSGLPVHASDSLQKRETESAKIQSVNRSMFATEASHRKLSSLPASAHLVIIKCSGPIQEEWKESLEQAGATLGDYLPEYSYLAKVKDSSDLDKLTELSFVESVRPFHPAYKLSPELLQALDQNEKVEVTAVGFDRKKDLTRSVKRFSPAQATKGFAQLSVKGTDLEDLLLSDDIVAVLPKEHWVFSNDRAAGIIQSNTLASTGYTGKNQIIGIADSGLDRGSTTNIHPDFVGQVKKLIPVGRANNASDPDGHGTHVAGSVVGTGKASNGKVKGMAPDAKLVFHSMSDSEGELTGDFNQFLTEAYNAGARIHSDSWGTDDRGVYGYSSAIVDQFIWDHKDMSVLVAGGNSGRNGKRTIGSPATAKNVISVGASENNRPDLVSYGITDADNPNEIAEFSSRGPTADGRIKPDVVAPGTWILSTRSALAPDDSFWSPMNQYYAYMGGTSMATPILAGGVAQVRQFLNEQGVSSPSSALIKSMIVNGSDDLGLDLIVQGFGRANLAAAIGSDYKDETSGLKTGQSTSYTITVNNPSKPFSTTLVWTDYPSYPNAGKTLVNDLDLTLTSPSGKTYAAGDHLNNVENLYFSAPEKGTYTVKVTGYNVPKGSQPYAITTNGKLSSSDSEVRVTGISLDKSTLELTKGGSTGKLTATVKPSSATNKTVTWSSSKTSVATVNATGTVTPVGEGQATITATTVDGGFTASAKVKVSAGSTNDNQIAWGEVQTAKYSPLLDTILAFQDELSQGGFNLTSKQVTTKRDDADFVINQYGAIGARAILELPNQDLQEPTVKNLTGFDTSLRGVADGKMYLMKIRDNVYAKVRVDRISSSLATLSYVLEKDGGSGGDPDQLVSLEPSQSTLFLAPDQTATLTIQAVYADGSKEDIGDKATWSVEDDTIASVENGEVTATSLGTTTITVEYEGLSVDIPVKVTDMIVSKLKPSKTSATLPNGKSTKIIVKAVYTDNTTEDITDLADWVSSNTKVAEVSKGVVKAISKGKTTITVTYGGKTINIKVTVK</sequence>
<evidence type="ECO:0000256" key="4">
    <source>
        <dbReference type="ARBA" id="ARBA00022825"/>
    </source>
</evidence>
<evidence type="ECO:0000256" key="5">
    <source>
        <dbReference type="PIRSR" id="PIRSR615500-1"/>
    </source>
</evidence>
<dbReference type="InterPro" id="IPR008964">
    <property type="entry name" value="Invasin/intimin_cell_adhesion"/>
</dbReference>
<dbReference type="PANTHER" id="PTHR43399">
    <property type="entry name" value="SUBTILISIN-RELATED"/>
    <property type="match status" value="1"/>
</dbReference>
<evidence type="ECO:0000259" key="8">
    <source>
        <dbReference type="SMART" id="SM00635"/>
    </source>
</evidence>
<dbReference type="InterPro" id="IPR015500">
    <property type="entry name" value="Peptidase_S8_subtilisin-rel"/>
</dbReference>
<dbReference type="Gene3D" id="3.40.50.200">
    <property type="entry name" value="Peptidase S8/S53 domain"/>
    <property type="match status" value="1"/>
</dbReference>
<dbReference type="EMBL" id="RHHQ01000028">
    <property type="protein sequence ID" value="RNB79540.1"/>
    <property type="molecule type" value="Genomic_DNA"/>
</dbReference>
<evidence type="ECO:0000256" key="1">
    <source>
        <dbReference type="ARBA" id="ARBA00011073"/>
    </source>
</evidence>
<dbReference type="PANTHER" id="PTHR43399:SF4">
    <property type="entry name" value="CELL WALL-ASSOCIATED PROTEASE"/>
    <property type="match status" value="1"/>
</dbReference>
<feature type="domain" description="BIG2" evidence="8">
    <location>
        <begin position="949"/>
        <end position="1029"/>
    </location>
</feature>
<gene>
    <name evidence="9" type="ORF">EDM56_28870</name>
</gene>
<keyword evidence="4 6" id="KW-0720">Serine protease</keyword>
<dbReference type="InterPro" id="IPR003343">
    <property type="entry name" value="Big_2"/>
</dbReference>
<dbReference type="SUPFAM" id="SSF49373">
    <property type="entry name" value="Invasin/intimin cell-adhesion fragments"/>
    <property type="match status" value="3"/>
</dbReference>
<dbReference type="InterPro" id="IPR000209">
    <property type="entry name" value="Peptidase_S8/S53_dom"/>
</dbReference>
<dbReference type="SMART" id="SM00635">
    <property type="entry name" value="BID_2"/>
    <property type="match status" value="3"/>
</dbReference>
<feature type="domain" description="BIG2" evidence="8">
    <location>
        <begin position="643"/>
        <end position="721"/>
    </location>
</feature>
<dbReference type="InterPro" id="IPR034058">
    <property type="entry name" value="TagA/B/C/D_pept_dom"/>
</dbReference>
<keyword evidence="2 6" id="KW-0645">Protease</keyword>
<dbReference type="Proteomes" id="UP000271031">
    <property type="component" value="Unassembled WGS sequence"/>
</dbReference>
<feature type="active site" description="Charge relay system" evidence="5 6">
    <location>
        <position position="465"/>
    </location>
</feature>
<dbReference type="GO" id="GO:0004252">
    <property type="term" value="F:serine-type endopeptidase activity"/>
    <property type="evidence" value="ECO:0007669"/>
    <property type="project" value="UniProtKB-UniRule"/>
</dbReference>
<evidence type="ECO:0000313" key="10">
    <source>
        <dbReference type="Proteomes" id="UP000271031"/>
    </source>
</evidence>
<comment type="caution">
    <text evidence="9">The sequence shown here is derived from an EMBL/GenBank/DDBJ whole genome shotgun (WGS) entry which is preliminary data.</text>
</comment>
<keyword evidence="7" id="KW-0732">Signal</keyword>
<dbReference type="OrthoDB" id="9798386at2"/>
<organism evidence="9 10">
    <name type="scientific">Brevibacillus fluminis</name>
    <dbReference type="NCBI Taxonomy" id="511487"/>
    <lineage>
        <taxon>Bacteria</taxon>
        <taxon>Bacillati</taxon>
        <taxon>Bacillota</taxon>
        <taxon>Bacilli</taxon>
        <taxon>Bacillales</taxon>
        <taxon>Paenibacillaceae</taxon>
        <taxon>Brevibacillus</taxon>
    </lineage>
</organism>
<dbReference type="CDD" id="cd04842">
    <property type="entry name" value="Peptidases_S8_Kp43_protease"/>
    <property type="match status" value="1"/>
</dbReference>
<accession>A0A3M8CUR9</accession>
<dbReference type="Gene3D" id="2.60.40.1080">
    <property type="match status" value="3"/>
</dbReference>
<name>A0A3M8CUR9_9BACL</name>
<evidence type="ECO:0000256" key="7">
    <source>
        <dbReference type="SAM" id="SignalP"/>
    </source>
</evidence>
<dbReference type="Pfam" id="PF02368">
    <property type="entry name" value="Big_2"/>
    <property type="match status" value="3"/>
</dbReference>
<dbReference type="AlphaFoldDB" id="A0A3M8CUR9"/>